<dbReference type="InterPro" id="IPR047797">
    <property type="entry name" value="ISNCY_transpos"/>
</dbReference>
<name>A0ABW0FR12_9CAUL</name>
<evidence type="ECO:0000313" key="4">
    <source>
        <dbReference type="Proteomes" id="UP001596152"/>
    </source>
</evidence>
<comment type="caution">
    <text evidence="3">The sequence shown here is derived from an EMBL/GenBank/DDBJ whole genome shotgun (WGS) entry which is preliminary data.</text>
</comment>
<sequence length="432" mass="49397">MALHFMSDKELSRVEILRDLTAGRLTVSAASELMGLERRQVLRLSKAYQEQGATALISKKRGRASNRQTPTAIKDQALELIKARYADFGPTLAAEKLREVHGIVVGRETLRLWMLDAGLWADRVKRRGRVYQPRYRRECVGELVQVDGSEHWWFEDRGPQCTLLVFIDDATSRLMHLQFVQSESTFAYFNATQRYLEQHGKPVAFYTDKHAVFRVNKPSGLHGDGMTQFGRALKALSIEIICANSSQAKGRVERANKTLQDRLVKELRLAGVSTMEDGNAFLPAFMADYNARFAKAPFNDKDLHRPMQARDRLDEAFTWRAERTLSQSLTLQYDNILFMIEPSEFAQAAIGRRVEVVDFPDGRLEVRYKGHSMPYRTFDKLRRVTETAVLENKRLGGLLTLIRESQQTQPPGMRTSKGPKRRDQTKHMFSVG</sequence>
<keyword evidence="4" id="KW-1185">Reference proteome</keyword>
<evidence type="ECO:0000256" key="1">
    <source>
        <dbReference type="SAM" id="MobiDB-lite"/>
    </source>
</evidence>
<dbReference type="EMBL" id="JBHSLF010000014">
    <property type="protein sequence ID" value="MFC5343849.1"/>
    <property type="molecule type" value="Genomic_DNA"/>
</dbReference>
<organism evidence="3 4">
    <name type="scientific">Brevundimonas staleyi</name>
    <dbReference type="NCBI Taxonomy" id="74326"/>
    <lineage>
        <taxon>Bacteria</taxon>
        <taxon>Pseudomonadati</taxon>
        <taxon>Pseudomonadota</taxon>
        <taxon>Alphaproteobacteria</taxon>
        <taxon>Caulobacterales</taxon>
        <taxon>Caulobacteraceae</taxon>
        <taxon>Brevundimonas</taxon>
    </lineage>
</organism>
<dbReference type="PANTHER" id="PTHR35004:SF7">
    <property type="entry name" value="INTEGRASE PROTEIN"/>
    <property type="match status" value="1"/>
</dbReference>
<dbReference type="PANTHER" id="PTHR35004">
    <property type="entry name" value="TRANSPOSASE RV3428C-RELATED"/>
    <property type="match status" value="1"/>
</dbReference>
<dbReference type="Pfam" id="PF13551">
    <property type="entry name" value="HTH_29"/>
    <property type="match status" value="1"/>
</dbReference>
<dbReference type="NCBIfam" id="NF033594">
    <property type="entry name" value="transpos_ISNCY_2"/>
    <property type="match status" value="1"/>
</dbReference>
<dbReference type="InterPro" id="IPR036397">
    <property type="entry name" value="RNaseH_sf"/>
</dbReference>
<dbReference type="RefSeq" id="WP_374036060.1">
    <property type="nucleotide sequence ID" value="NZ_CP169082.1"/>
</dbReference>
<dbReference type="InterPro" id="IPR009057">
    <property type="entry name" value="Homeodomain-like_sf"/>
</dbReference>
<dbReference type="SUPFAM" id="SSF46689">
    <property type="entry name" value="Homeodomain-like"/>
    <property type="match status" value="1"/>
</dbReference>
<feature type="domain" description="Integrase catalytic" evidence="2">
    <location>
        <begin position="129"/>
        <end position="314"/>
    </location>
</feature>
<dbReference type="PROSITE" id="PS50994">
    <property type="entry name" value="INTEGRASE"/>
    <property type="match status" value="1"/>
</dbReference>
<proteinExistence type="predicted"/>
<dbReference type="SUPFAM" id="SSF53098">
    <property type="entry name" value="Ribonuclease H-like"/>
    <property type="match status" value="1"/>
</dbReference>
<dbReference type="Proteomes" id="UP001596152">
    <property type="component" value="Unassembled WGS sequence"/>
</dbReference>
<dbReference type="InterPro" id="IPR012337">
    <property type="entry name" value="RNaseH-like_sf"/>
</dbReference>
<reference evidence="4" key="1">
    <citation type="journal article" date="2019" name="Int. J. Syst. Evol. Microbiol.">
        <title>The Global Catalogue of Microorganisms (GCM) 10K type strain sequencing project: providing services to taxonomists for standard genome sequencing and annotation.</title>
        <authorList>
            <consortium name="The Broad Institute Genomics Platform"/>
            <consortium name="The Broad Institute Genome Sequencing Center for Infectious Disease"/>
            <person name="Wu L."/>
            <person name="Ma J."/>
        </authorList>
    </citation>
    <scope>NUCLEOTIDE SEQUENCE [LARGE SCALE GENOMIC DNA]</scope>
    <source>
        <strain evidence="4">JCM 12125</strain>
    </source>
</reference>
<evidence type="ECO:0000259" key="2">
    <source>
        <dbReference type="PROSITE" id="PS50994"/>
    </source>
</evidence>
<gene>
    <name evidence="3" type="ORF">ACFPIE_07995</name>
</gene>
<accession>A0ABW0FR12</accession>
<dbReference type="Gene3D" id="3.30.420.10">
    <property type="entry name" value="Ribonuclease H-like superfamily/Ribonuclease H"/>
    <property type="match status" value="1"/>
</dbReference>
<feature type="region of interest" description="Disordered" evidence="1">
    <location>
        <begin position="404"/>
        <end position="432"/>
    </location>
</feature>
<evidence type="ECO:0000313" key="3">
    <source>
        <dbReference type="EMBL" id="MFC5343849.1"/>
    </source>
</evidence>
<protein>
    <submittedName>
        <fullName evidence="3">ISNCY family transposase</fullName>
    </submittedName>
</protein>
<dbReference type="InterPro" id="IPR001584">
    <property type="entry name" value="Integrase_cat-core"/>
</dbReference>